<comment type="caution">
    <text evidence="1">The sequence shown here is derived from an EMBL/GenBank/DDBJ whole genome shotgun (WGS) entry which is preliminary data.</text>
</comment>
<gene>
    <name evidence="1" type="ORF">Fot_33464</name>
</gene>
<name>A0ABD1TAQ0_9LAMI</name>
<protein>
    <submittedName>
        <fullName evidence="1">Ubiquitin domain-containing protein DSK2b</fullName>
    </submittedName>
</protein>
<evidence type="ECO:0000313" key="1">
    <source>
        <dbReference type="EMBL" id="KAL2509817.1"/>
    </source>
</evidence>
<accession>A0ABD1TAQ0</accession>
<reference evidence="2" key="1">
    <citation type="submission" date="2024-07" db="EMBL/GenBank/DDBJ databases">
        <title>Two chromosome-level genome assemblies of Korean endemic species Abeliophyllum distichum and Forsythia ovata (Oleaceae).</title>
        <authorList>
            <person name="Jang H."/>
        </authorList>
    </citation>
    <scope>NUCLEOTIDE SEQUENCE [LARGE SCALE GENOMIC DNA]</scope>
</reference>
<organism evidence="1 2">
    <name type="scientific">Forsythia ovata</name>
    <dbReference type="NCBI Taxonomy" id="205694"/>
    <lineage>
        <taxon>Eukaryota</taxon>
        <taxon>Viridiplantae</taxon>
        <taxon>Streptophyta</taxon>
        <taxon>Embryophyta</taxon>
        <taxon>Tracheophyta</taxon>
        <taxon>Spermatophyta</taxon>
        <taxon>Magnoliopsida</taxon>
        <taxon>eudicotyledons</taxon>
        <taxon>Gunneridae</taxon>
        <taxon>Pentapetalae</taxon>
        <taxon>asterids</taxon>
        <taxon>lamiids</taxon>
        <taxon>Lamiales</taxon>
        <taxon>Oleaceae</taxon>
        <taxon>Forsythieae</taxon>
        <taxon>Forsythia</taxon>
    </lineage>
</organism>
<dbReference type="AlphaFoldDB" id="A0ABD1TAQ0"/>
<evidence type="ECO:0000313" key="2">
    <source>
        <dbReference type="Proteomes" id="UP001604277"/>
    </source>
</evidence>
<sequence>MGADGDSSMTMCGDEEVNVNIRCSNGSNFSVRTSLESTMENFKALLAQSCDLWFASRSHSSYGAWFCSSCVTALGWCYSAKNANNSSVAQGANPIVGGVGNAGLGASLFPGLGLGALGGTGSSGLFGA</sequence>
<dbReference type="EMBL" id="JBFOLJ010000009">
    <property type="protein sequence ID" value="KAL2509817.1"/>
    <property type="molecule type" value="Genomic_DNA"/>
</dbReference>
<proteinExistence type="predicted"/>
<keyword evidence="2" id="KW-1185">Reference proteome</keyword>
<dbReference type="Proteomes" id="UP001604277">
    <property type="component" value="Unassembled WGS sequence"/>
</dbReference>